<dbReference type="RefSeq" id="WP_004866610.1">
    <property type="nucleotide sequence ID" value="NZ_BBLI01000026.1"/>
</dbReference>
<evidence type="ECO:0000313" key="1">
    <source>
        <dbReference type="EMBL" id="MDQ9073245.1"/>
    </source>
</evidence>
<protein>
    <submittedName>
        <fullName evidence="1">Uncharacterized protein</fullName>
    </submittedName>
</protein>
<sequence length="41" mass="4624">MNHHHPQAPKVHPLKVFIIELFTARAGVHIKQNTSVITKKG</sequence>
<dbReference type="AlphaFoldDB" id="A0AAW8JLS6"/>
<comment type="caution">
    <text evidence="1">The sequence shown here is derived from an EMBL/GenBank/DDBJ whole genome shotgun (WGS) entry which is preliminary data.</text>
</comment>
<evidence type="ECO:0000313" key="2">
    <source>
        <dbReference type="Proteomes" id="UP001243195"/>
    </source>
</evidence>
<dbReference type="GeneID" id="84212017"/>
<name>A0AAW8JLS6_9GAMM</name>
<dbReference type="Proteomes" id="UP001243195">
    <property type="component" value="Unassembled WGS sequence"/>
</dbReference>
<dbReference type="EMBL" id="JAVIDA010000038">
    <property type="protein sequence ID" value="MDQ9073245.1"/>
    <property type="molecule type" value="Genomic_DNA"/>
</dbReference>
<reference evidence="1" key="1">
    <citation type="submission" date="2023-08" db="EMBL/GenBank/DDBJ databases">
        <title>Emergence of clinically-relevant ST2 carbapenem-resistant Acinetobacter baumannii strains in hospital sewages in Zhejiang, East of China.</title>
        <authorList>
            <person name="Kaichao C."/>
            <person name="Zhang R."/>
        </authorList>
    </citation>
    <scope>NUCLEOTIDE SEQUENCE</scope>
    <source>
        <strain evidence="1">M-SY-60</strain>
    </source>
</reference>
<gene>
    <name evidence="1" type="ORF">RFH51_17490</name>
</gene>
<organism evidence="1 2">
    <name type="scientific">Acinetobacter gerneri</name>
    <dbReference type="NCBI Taxonomy" id="202952"/>
    <lineage>
        <taxon>Bacteria</taxon>
        <taxon>Pseudomonadati</taxon>
        <taxon>Pseudomonadota</taxon>
        <taxon>Gammaproteobacteria</taxon>
        <taxon>Moraxellales</taxon>
        <taxon>Moraxellaceae</taxon>
        <taxon>Acinetobacter</taxon>
    </lineage>
</organism>
<accession>A0AAW8JLS6</accession>
<proteinExistence type="predicted"/>